<protein>
    <submittedName>
        <fullName evidence="3">Uncharacterized protein</fullName>
    </submittedName>
</protein>
<keyword evidence="2" id="KW-0812">Transmembrane</keyword>
<name>A0A7S4U9L0_GUITH</name>
<sequence>MEGAGGGSGRPSMSRAVFVAGSSFMALVVVVFLVGHGDQTRVGLAGQLGEWSEGLMKEAHGIVEDGGREGEKTLKGFRDGLGSGILEDEEARRIVGGAGGAVGTWWNIGRNGGGQHSEAASSDSSKYASEANKIITDASNSYQMKLKTAETLSKKFADKSSSQSLSSGSAPSGTGHYTPYHIDENAWKDLNESTDADAPGAVARLKDEFKHSIFGRGSSKKSSTPSIPSPLDIINAALASNSGSSGQAGVGGQSAGATGGGAGLGGSGGAGGSSGSGSGGQGAAGGAASEEKKQGGASADPNAWWNDCFLLPELCPHYPMSSAPDWYIAKMKAKEAGGGGNSSNPVGLSPPRDHDKNGAVSNIVAISDDVDNGASGKGEKIFIDTSADDFFVGPRNH</sequence>
<feature type="compositionally biased region" description="Low complexity" evidence="1">
    <location>
        <begin position="160"/>
        <end position="175"/>
    </location>
</feature>
<keyword evidence="2" id="KW-1133">Transmembrane helix</keyword>
<evidence type="ECO:0000256" key="2">
    <source>
        <dbReference type="SAM" id="Phobius"/>
    </source>
</evidence>
<evidence type="ECO:0000313" key="3">
    <source>
        <dbReference type="EMBL" id="CAE2324849.1"/>
    </source>
</evidence>
<keyword evidence="2" id="KW-0472">Membrane</keyword>
<reference evidence="3" key="1">
    <citation type="submission" date="2021-01" db="EMBL/GenBank/DDBJ databases">
        <authorList>
            <person name="Corre E."/>
            <person name="Pelletier E."/>
            <person name="Niang G."/>
            <person name="Scheremetjew M."/>
            <person name="Finn R."/>
            <person name="Kale V."/>
            <person name="Holt S."/>
            <person name="Cochrane G."/>
            <person name="Meng A."/>
            <person name="Brown T."/>
            <person name="Cohen L."/>
        </authorList>
    </citation>
    <scope>NUCLEOTIDE SEQUENCE</scope>
    <source>
        <strain evidence="3">CCMP 2712</strain>
    </source>
</reference>
<feature type="region of interest" description="Disordered" evidence="1">
    <location>
        <begin position="266"/>
        <end position="299"/>
    </location>
</feature>
<evidence type="ECO:0000256" key="1">
    <source>
        <dbReference type="SAM" id="MobiDB-lite"/>
    </source>
</evidence>
<dbReference type="EMBL" id="HBKN01037763">
    <property type="protein sequence ID" value="CAE2324849.1"/>
    <property type="molecule type" value="Transcribed_RNA"/>
</dbReference>
<proteinExistence type="predicted"/>
<accession>A0A7S4U9L0</accession>
<feature type="transmembrane region" description="Helical" evidence="2">
    <location>
        <begin position="16"/>
        <end position="35"/>
    </location>
</feature>
<organism evidence="3">
    <name type="scientific">Guillardia theta</name>
    <name type="common">Cryptophyte</name>
    <name type="synonym">Cryptomonas phi</name>
    <dbReference type="NCBI Taxonomy" id="55529"/>
    <lineage>
        <taxon>Eukaryota</taxon>
        <taxon>Cryptophyceae</taxon>
        <taxon>Pyrenomonadales</taxon>
        <taxon>Geminigeraceae</taxon>
        <taxon>Guillardia</taxon>
    </lineage>
</organism>
<feature type="region of interest" description="Disordered" evidence="1">
    <location>
        <begin position="155"/>
        <end position="177"/>
    </location>
</feature>
<feature type="compositionally biased region" description="Gly residues" evidence="1">
    <location>
        <begin position="266"/>
        <end position="285"/>
    </location>
</feature>
<dbReference type="AlphaFoldDB" id="A0A7S4U9L0"/>
<gene>
    <name evidence="3" type="ORF">GTHE00462_LOCUS29594</name>
</gene>